<dbReference type="Proteomes" id="UP000659654">
    <property type="component" value="Unassembled WGS sequence"/>
</dbReference>
<protein>
    <submittedName>
        <fullName evidence="2">(pine wood nematode) hypothetical protein</fullName>
    </submittedName>
</protein>
<gene>
    <name evidence="2" type="ORF">BXYJ_LOCUS15350</name>
</gene>
<dbReference type="WBParaSite" id="BXY_0106400.1">
    <property type="protein sequence ID" value="BXY_0106400.1"/>
    <property type="gene ID" value="BXY_0106400"/>
</dbReference>
<feature type="region of interest" description="Disordered" evidence="1">
    <location>
        <begin position="95"/>
        <end position="146"/>
    </location>
</feature>
<feature type="compositionally biased region" description="Basic and acidic residues" evidence="1">
    <location>
        <begin position="95"/>
        <end position="106"/>
    </location>
</feature>
<feature type="compositionally biased region" description="Basic residues" evidence="1">
    <location>
        <begin position="107"/>
        <end position="118"/>
    </location>
</feature>
<reference evidence="6" key="1">
    <citation type="submission" date="2016-11" db="UniProtKB">
        <authorList>
            <consortium name="WormBaseParasite"/>
        </authorList>
    </citation>
    <scope>IDENTIFICATION</scope>
</reference>
<dbReference type="Proteomes" id="UP000095284">
    <property type="component" value="Unplaced"/>
</dbReference>
<organism evidence="4 6">
    <name type="scientific">Bursaphelenchus xylophilus</name>
    <name type="common">Pinewood nematode worm</name>
    <name type="synonym">Aphelenchoides xylophilus</name>
    <dbReference type="NCBI Taxonomy" id="6326"/>
    <lineage>
        <taxon>Eukaryota</taxon>
        <taxon>Metazoa</taxon>
        <taxon>Ecdysozoa</taxon>
        <taxon>Nematoda</taxon>
        <taxon>Chromadorea</taxon>
        <taxon>Rhabditida</taxon>
        <taxon>Tylenchina</taxon>
        <taxon>Tylenchomorpha</taxon>
        <taxon>Aphelenchoidea</taxon>
        <taxon>Aphelenchoididae</taxon>
        <taxon>Bursaphelenchus</taxon>
    </lineage>
</organism>
<dbReference type="EMBL" id="CAJFDI010000006">
    <property type="protein sequence ID" value="CAD5235259.1"/>
    <property type="molecule type" value="Genomic_DNA"/>
</dbReference>
<evidence type="ECO:0000313" key="6">
    <source>
        <dbReference type="WBParaSite" id="BXY_0106400.1"/>
    </source>
</evidence>
<accession>A0A1I7RK32</accession>
<evidence type="ECO:0000256" key="1">
    <source>
        <dbReference type="SAM" id="MobiDB-lite"/>
    </source>
</evidence>
<keyword evidence="5" id="KW-1185">Reference proteome</keyword>
<reference evidence="3" key="2">
    <citation type="submission" date="2020-08" db="EMBL/GenBank/DDBJ databases">
        <authorList>
            <person name="Kikuchi T."/>
        </authorList>
    </citation>
    <scope>NUCLEOTIDE SEQUENCE</scope>
    <source>
        <strain evidence="2">Ka4C1</strain>
    </source>
</reference>
<proteinExistence type="predicted"/>
<sequence>MIFSPVLLGAQGVYMYPGGIIFPQTTFLGHAIAPCPSEGSISPASLPGTSQSPLSSQPSCSYTTPSPTGSVALQETSKNSISLIKGRLPIFVQIHEKGLREKEPSARRRRPRRPRGPTHYKTAVTSKRTEFARRGKDAGSPMDFLN</sequence>
<name>A0A1I7RK32_BURXY</name>
<evidence type="ECO:0000313" key="3">
    <source>
        <dbReference type="EMBL" id="CAG9131543.1"/>
    </source>
</evidence>
<dbReference type="Proteomes" id="UP000582659">
    <property type="component" value="Unassembled WGS sequence"/>
</dbReference>
<dbReference type="EMBL" id="CAJFCV020000006">
    <property type="protein sequence ID" value="CAG9131543.1"/>
    <property type="molecule type" value="Genomic_DNA"/>
</dbReference>
<feature type="compositionally biased region" description="Basic and acidic residues" evidence="1">
    <location>
        <begin position="127"/>
        <end position="137"/>
    </location>
</feature>
<evidence type="ECO:0000313" key="2">
    <source>
        <dbReference type="EMBL" id="CAD5235259.1"/>
    </source>
</evidence>
<feature type="compositionally biased region" description="Polar residues" evidence="1">
    <location>
        <begin position="62"/>
        <end position="71"/>
    </location>
</feature>
<dbReference type="AlphaFoldDB" id="A0A1I7RK32"/>
<evidence type="ECO:0000313" key="4">
    <source>
        <dbReference type="Proteomes" id="UP000095284"/>
    </source>
</evidence>
<feature type="region of interest" description="Disordered" evidence="1">
    <location>
        <begin position="42"/>
        <end position="71"/>
    </location>
</feature>
<evidence type="ECO:0000313" key="5">
    <source>
        <dbReference type="Proteomes" id="UP000659654"/>
    </source>
</evidence>
<feature type="compositionally biased region" description="Low complexity" evidence="1">
    <location>
        <begin position="45"/>
        <end position="61"/>
    </location>
</feature>